<proteinExistence type="predicted"/>
<gene>
    <name evidence="1" type="ORF">H2198_000948</name>
</gene>
<dbReference type="Proteomes" id="UP001172386">
    <property type="component" value="Unassembled WGS sequence"/>
</dbReference>
<dbReference type="EMBL" id="JAPDRQ010000010">
    <property type="protein sequence ID" value="KAJ9663187.1"/>
    <property type="molecule type" value="Genomic_DNA"/>
</dbReference>
<sequence length="220" mass="25198">MSRRRRNEGRFDWTASALPVWARQLIIAGCICFHALKYPSFLPPSLRNPSSNTGDMTTSESWKTLEGGCPCGNIRYRLEQKPLFTHCCHCTWCQRETGTAFALNNMIETKFVTVTSSEQPVMRYTPSLSGLGQKMYRCPSCQFALWSVYGDSGDFVRFVRGGTLDEPARCPPSIHIFTTTKQPWLILGDSVPIVEEFYDREKYWPKESLSRLEELKKSLM</sequence>
<protein>
    <submittedName>
        <fullName evidence="1">Uncharacterized protein</fullName>
    </submittedName>
</protein>
<reference evidence="1" key="1">
    <citation type="submission" date="2022-10" db="EMBL/GenBank/DDBJ databases">
        <title>Culturing micro-colonial fungi from biological soil crusts in the Mojave desert and describing Neophaeococcomyces mojavensis, and introducing the new genera and species Taxawa tesnikishii.</title>
        <authorList>
            <person name="Kurbessoian T."/>
            <person name="Stajich J.E."/>
        </authorList>
    </citation>
    <scope>NUCLEOTIDE SEQUENCE</scope>
    <source>
        <strain evidence="1">JES_112</strain>
    </source>
</reference>
<evidence type="ECO:0000313" key="2">
    <source>
        <dbReference type="Proteomes" id="UP001172386"/>
    </source>
</evidence>
<comment type="caution">
    <text evidence="1">The sequence shown here is derived from an EMBL/GenBank/DDBJ whole genome shotgun (WGS) entry which is preliminary data.</text>
</comment>
<name>A0ACC3AIW8_9EURO</name>
<evidence type="ECO:0000313" key="1">
    <source>
        <dbReference type="EMBL" id="KAJ9663187.1"/>
    </source>
</evidence>
<keyword evidence="2" id="KW-1185">Reference proteome</keyword>
<accession>A0ACC3AIW8</accession>
<organism evidence="1 2">
    <name type="scientific">Neophaeococcomyces mojaviensis</name>
    <dbReference type="NCBI Taxonomy" id="3383035"/>
    <lineage>
        <taxon>Eukaryota</taxon>
        <taxon>Fungi</taxon>
        <taxon>Dikarya</taxon>
        <taxon>Ascomycota</taxon>
        <taxon>Pezizomycotina</taxon>
        <taxon>Eurotiomycetes</taxon>
        <taxon>Chaetothyriomycetidae</taxon>
        <taxon>Chaetothyriales</taxon>
        <taxon>Chaetothyriales incertae sedis</taxon>
        <taxon>Neophaeococcomyces</taxon>
    </lineage>
</organism>